<dbReference type="InterPro" id="IPR011006">
    <property type="entry name" value="CheY-like_superfamily"/>
</dbReference>
<evidence type="ECO:0000313" key="9">
    <source>
        <dbReference type="Proteomes" id="UP000242175"/>
    </source>
</evidence>
<dbReference type="InterPro" id="IPR029787">
    <property type="entry name" value="Nucleotide_cyclase"/>
</dbReference>
<evidence type="ECO:0000259" key="6">
    <source>
        <dbReference type="PROSITE" id="PS50110"/>
    </source>
</evidence>
<dbReference type="KEGG" id="pmai:CF386_12180"/>
<evidence type="ECO:0000256" key="5">
    <source>
        <dbReference type="SAM" id="Coils"/>
    </source>
</evidence>
<evidence type="ECO:0000256" key="2">
    <source>
        <dbReference type="ARBA" id="ARBA00012528"/>
    </source>
</evidence>
<dbReference type="SUPFAM" id="SSF52172">
    <property type="entry name" value="CheY-like"/>
    <property type="match status" value="1"/>
</dbReference>
<dbReference type="EMBL" id="CP022356">
    <property type="protein sequence ID" value="ASK79793.1"/>
    <property type="molecule type" value="Genomic_DNA"/>
</dbReference>
<evidence type="ECO:0000256" key="4">
    <source>
        <dbReference type="PROSITE-ProRule" id="PRU00169"/>
    </source>
</evidence>
<dbReference type="PANTHER" id="PTHR45138">
    <property type="entry name" value="REGULATORY COMPONENTS OF SENSORY TRANSDUCTION SYSTEM"/>
    <property type="match status" value="1"/>
</dbReference>
<sequence>MKILLIDDVYLERLHLSIRLKKIGHEVSLLSSGIEIKEKIEYFEPDLILMDINMPDINGIDLTKWIRRKFKDWIPIIFLSSYQQPNIIEKAIIAGGDDYLIKPVNRTVLASKILAMERIAIMRTKLKNKNIQIEEMNNRLQKQANEDPLTGLFNRRFLNHKVVEFLNIHERNQLTFVLIMIDVDYFKKYNDFYGHIKGDQCLTQIANELNLLFSRKDDIVARFGGEEFIILLGNTNLEQGINQCQRIKEHFRKLNISHEKSFLDKRLTLSQGLICVDPNIIIDSNIIYNLVDIKLYEAKKNGRNTYAY</sequence>
<keyword evidence="9" id="KW-1185">Reference proteome</keyword>
<dbReference type="OrthoDB" id="9812260at2"/>
<comment type="cofactor">
    <cofactor evidence="1">
        <name>Mg(2+)</name>
        <dbReference type="ChEBI" id="CHEBI:18420"/>
    </cofactor>
</comment>
<evidence type="ECO:0000256" key="3">
    <source>
        <dbReference type="ARBA" id="ARBA00034247"/>
    </source>
</evidence>
<reference evidence="8 9" key="1">
    <citation type="journal article" date="2016" name="Int. J. Syst. Evol. Microbiol.">
        <title>Paraphotobacterium marinum gen. nov., sp. nov., a member of the family Vibrionaceae, isolated from surface seawater.</title>
        <authorList>
            <person name="Huang Z."/>
            <person name="Dong C."/>
            <person name="Shao Z."/>
        </authorList>
    </citation>
    <scope>NUCLEOTIDE SEQUENCE [LARGE SCALE GENOMIC DNA]</scope>
    <source>
        <strain evidence="8 9">NSCS20N07D</strain>
    </source>
</reference>
<keyword evidence="4" id="KW-0597">Phosphoprotein</keyword>
<feature type="modified residue" description="4-aspartylphosphate" evidence="4">
    <location>
        <position position="51"/>
    </location>
</feature>
<protein>
    <recommendedName>
        <fullName evidence="2">diguanylate cyclase</fullName>
        <ecNumber evidence="2">2.7.7.65</ecNumber>
    </recommendedName>
</protein>
<organism evidence="8 9">
    <name type="scientific">Paraphotobacterium marinum</name>
    <dbReference type="NCBI Taxonomy" id="1755811"/>
    <lineage>
        <taxon>Bacteria</taxon>
        <taxon>Pseudomonadati</taxon>
        <taxon>Pseudomonadota</taxon>
        <taxon>Gammaproteobacteria</taxon>
        <taxon>Vibrionales</taxon>
        <taxon>Vibrionaceae</taxon>
        <taxon>Paraphotobacterium</taxon>
    </lineage>
</organism>
<name>A0A220VIL3_9GAMM</name>
<dbReference type="InterPro" id="IPR050469">
    <property type="entry name" value="Diguanylate_Cyclase"/>
</dbReference>
<feature type="domain" description="Response regulatory" evidence="6">
    <location>
        <begin position="2"/>
        <end position="117"/>
    </location>
</feature>
<dbReference type="GO" id="GO:0000160">
    <property type="term" value="P:phosphorelay signal transduction system"/>
    <property type="evidence" value="ECO:0007669"/>
    <property type="project" value="InterPro"/>
</dbReference>
<dbReference type="NCBIfam" id="TIGR00254">
    <property type="entry name" value="GGDEF"/>
    <property type="match status" value="1"/>
</dbReference>
<keyword evidence="5" id="KW-0175">Coiled coil</keyword>
<dbReference type="AlphaFoldDB" id="A0A220VIL3"/>
<dbReference type="GO" id="GO:1902201">
    <property type="term" value="P:negative regulation of bacterial-type flagellum-dependent cell motility"/>
    <property type="evidence" value="ECO:0007669"/>
    <property type="project" value="TreeGrafter"/>
</dbReference>
<evidence type="ECO:0000259" key="7">
    <source>
        <dbReference type="PROSITE" id="PS50887"/>
    </source>
</evidence>
<dbReference type="EC" id="2.7.7.65" evidence="2"/>
<dbReference type="GO" id="GO:0052621">
    <property type="term" value="F:diguanylate cyclase activity"/>
    <property type="evidence" value="ECO:0007669"/>
    <property type="project" value="UniProtKB-EC"/>
</dbReference>
<dbReference type="Gene3D" id="3.30.70.270">
    <property type="match status" value="1"/>
</dbReference>
<dbReference type="GO" id="GO:0005886">
    <property type="term" value="C:plasma membrane"/>
    <property type="evidence" value="ECO:0007669"/>
    <property type="project" value="TreeGrafter"/>
</dbReference>
<dbReference type="SMART" id="SM00267">
    <property type="entry name" value="GGDEF"/>
    <property type="match status" value="1"/>
</dbReference>
<dbReference type="RefSeq" id="WP_089074701.1">
    <property type="nucleotide sequence ID" value="NZ_CBCSAM010000003.1"/>
</dbReference>
<dbReference type="SUPFAM" id="SSF55073">
    <property type="entry name" value="Nucleotide cyclase"/>
    <property type="match status" value="1"/>
</dbReference>
<dbReference type="Gene3D" id="3.40.50.2300">
    <property type="match status" value="1"/>
</dbReference>
<feature type="domain" description="GGDEF" evidence="7">
    <location>
        <begin position="174"/>
        <end position="308"/>
    </location>
</feature>
<comment type="catalytic activity">
    <reaction evidence="3">
        <text>2 GTP = 3',3'-c-di-GMP + 2 diphosphate</text>
        <dbReference type="Rhea" id="RHEA:24898"/>
        <dbReference type="ChEBI" id="CHEBI:33019"/>
        <dbReference type="ChEBI" id="CHEBI:37565"/>
        <dbReference type="ChEBI" id="CHEBI:58805"/>
        <dbReference type="EC" id="2.7.7.65"/>
    </reaction>
</comment>
<dbReference type="InterPro" id="IPR043128">
    <property type="entry name" value="Rev_trsase/Diguanyl_cyclase"/>
</dbReference>
<gene>
    <name evidence="8" type="ORF">CF386_12180</name>
</gene>
<proteinExistence type="predicted"/>
<dbReference type="Pfam" id="PF00990">
    <property type="entry name" value="GGDEF"/>
    <property type="match status" value="1"/>
</dbReference>
<dbReference type="Proteomes" id="UP000242175">
    <property type="component" value="Chromosome small"/>
</dbReference>
<dbReference type="SMART" id="SM00448">
    <property type="entry name" value="REC"/>
    <property type="match status" value="1"/>
</dbReference>
<dbReference type="PROSITE" id="PS50887">
    <property type="entry name" value="GGDEF"/>
    <property type="match status" value="1"/>
</dbReference>
<dbReference type="InterPro" id="IPR001789">
    <property type="entry name" value="Sig_transdc_resp-reg_receiver"/>
</dbReference>
<dbReference type="GO" id="GO:0043709">
    <property type="term" value="P:cell adhesion involved in single-species biofilm formation"/>
    <property type="evidence" value="ECO:0007669"/>
    <property type="project" value="TreeGrafter"/>
</dbReference>
<evidence type="ECO:0000256" key="1">
    <source>
        <dbReference type="ARBA" id="ARBA00001946"/>
    </source>
</evidence>
<dbReference type="CDD" id="cd01949">
    <property type="entry name" value="GGDEF"/>
    <property type="match status" value="1"/>
</dbReference>
<accession>A0A220VIL3</accession>
<dbReference type="FunFam" id="3.30.70.270:FF:000001">
    <property type="entry name" value="Diguanylate cyclase domain protein"/>
    <property type="match status" value="1"/>
</dbReference>
<evidence type="ECO:0000313" key="8">
    <source>
        <dbReference type="EMBL" id="ASK79793.1"/>
    </source>
</evidence>
<dbReference type="PROSITE" id="PS50110">
    <property type="entry name" value="RESPONSE_REGULATORY"/>
    <property type="match status" value="1"/>
</dbReference>
<dbReference type="InterPro" id="IPR000160">
    <property type="entry name" value="GGDEF_dom"/>
</dbReference>
<dbReference type="CDD" id="cd00156">
    <property type="entry name" value="REC"/>
    <property type="match status" value="1"/>
</dbReference>
<dbReference type="PANTHER" id="PTHR45138:SF9">
    <property type="entry name" value="DIGUANYLATE CYCLASE DGCM-RELATED"/>
    <property type="match status" value="1"/>
</dbReference>
<dbReference type="Pfam" id="PF00072">
    <property type="entry name" value="Response_reg"/>
    <property type="match status" value="1"/>
</dbReference>
<feature type="coiled-coil region" evidence="5">
    <location>
        <begin position="119"/>
        <end position="146"/>
    </location>
</feature>